<evidence type="ECO:0000313" key="2">
    <source>
        <dbReference type="EMBL" id="OLZ53590.1"/>
    </source>
</evidence>
<evidence type="ECO:0000256" key="1">
    <source>
        <dbReference type="SAM" id="MobiDB-lite"/>
    </source>
</evidence>
<dbReference type="EMBL" id="MQUQ01000005">
    <property type="protein sequence ID" value="OLZ53590.1"/>
    <property type="molecule type" value="Genomic_DNA"/>
</dbReference>
<dbReference type="RefSeq" id="WP_076159624.1">
    <property type="nucleotide sequence ID" value="NZ_JBEZVB010000001.1"/>
</dbReference>
<evidence type="ECO:0000313" key="3">
    <source>
        <dbReference type="Proteomes" id="UP000187486"/>
    </source>
</evidence>
<keyword evidence="3" id="KW-1185">Reference proteome</keyword>
<dbReference type="AlphaFoldDB" id="A0A1R0KX53"/>
<protein>
    <submittedName>
        <fullName evidence="2">Uncharacterized protein</fullName>
    </submittedName>
</protein>
<reference evidence="2 3" key="1">
    <citation type="submission" date="2016-01" db="EMBL/GenBank/DDBJ databases">
        <title>Amycolatopsis coloradensis genome sequencing and assembly.</title>
        <authorList>
            <person name="Mayilraj S."/>
        </authorList>
    </citation>
    <scope>NUCLEOTIDE SEQUENCE [LARGE SCALE GENOMIC DNA]</scope>
    <source>
        <strain evidence="2 3">DSM 44225</strain>
    </source>
</reference>
<dbReference type="Proteomes" id="UP000187486">
    <property type="component" value="Unassembled WGS sequence"/>
</dbReference>
<proteinExistence type="predicted"/>
<dbReference type="OrthoDB" id="4500247at2"/>
<gene>
    <name evidence="2" type="ORF">BS329_12550</name>
</gene>
<feature type="compositionally biased region" description="Polar residues" evidence="1">
    <location>
        <begin position="74"/>
        <end position="86"/>
    </location>
</feature>
<feature type="region of interest" description="Disordered" evidence="1">
    <location>
        <begin position="62"/>
        <end position="86"/>
    </location>
</feature>
<sequence length="86" mass="9338">MEEWERQRPHSSTVAGHAGLGPLADNRAGKTPTVERPGYDAPVSEYEAGEFDALVYWTRTPGATDPSADCFSTRGPTPQSNLTWTS</sequence>
<feature type="region of interest" description="Disordered" evidence="1">
    <location>
        <begin position="1"/>
        <end position="42"/>
    </location>
</feature>
<organism evidence="2 3">
    <name type="scientific">Amycolatopsis coloradensis</name>
    <dbReference type="NCBI Taxonomy" id="76021"/>
    <lineage>
        <taxon>Bacteria</taxon>
        <taxon>Bacillati</taxon>
        <taxon>Actinomycetota</taxon>
        <taxon>Actinomycetes</taxon>
        <taxon>Pseudonocardiales</taxon>
        <taxon>Pseudonocardiaceae</taxon>
        <taxon>Amycolatopsis</taxon>
    </lineage>
</organism>
<accession>A0A1R0KX53</accession>
<name>A0A1R0KX53_9PSEU</name>
<comment type="caution">
    <text evidence="2">The sequence shown here is derived from an EMBL/GenBank/DDBJ whole genome shotgun (WGS) entry which is preliminary data.</text>
</comment>